<dbReference type="InterPro" id="IPR010753">
    <property type="entry name" value="DUF1330"/>
</dbReference>
<evidence type="ECO:0000259" key="1">
    <source>
        <dbReference type="Pfam" id="PF07045"/>
    </source>
</evidence>
<dbReference type="PANTHER" id="PTHR40257">
    <property type="match status" value="1"/>
</dbReference>
<gene>
    <name evidence="2" type="ORF">F0L17_02905</name>
</gene>
<feature type="domain" description="DUF1330" evidence="1">
    <location>
        <begin position="35"/>
        <end position="110"/>
    </location>
</feature>
<dbReference type="AlphaFoldDB" id="A0A6G2B7J4"/>
<dbReference type="Pfam" id="PF07045">
    <property type="entry name" value="DUF1330"/>
    <property type="match status" value="1"/>
</dbReference>
<dbReference type="SUPFAM" id="SSF54909">
    <property type="entry name" value="Dimeric alpha+beta barrel"/>
    <property type="match status" value="1"/>
</dbReference>
<dbReference type="EMBL" id="WIXO01000001">
    <property type="protein sequence ID" value="MTE18096.1"/>
    <property type="molecule type" value="Genomic_DNA"/>
</dbReference>
<keyword evidence="3" id="KW-1185">Reference proteome</keyword>
<dbReference type="PANTHER" id="PTHR40257:SF1">
    <property type="entry name" value="DUF1330 DOMAIN-CONTAINING PROTEIN"/>
    <property type="match status" value="1"/>
</dbReference>
<reference evidence="2 3" key="1">
    <citation type="submission" date="2019-11" db="EMBL/GenBank/DDBJ databases">
        <authorList>
            <person name="Yuan L."/>
        </authorList>
    </citation>
    <scope>NUCLEOTIDE SEQUENCE [LARGE SCALE GENOMIC DNA]</scope>
    <source>
        <strain evidence="2 3">TRM43335</strain>
    </source>
</reference>
<sequence>MAVDPSGADLKRMLDEDPGGPVVMLNLLRFAPDGRASYEEYGRLLQERFLGRYGARVLYAGDGATALVAEDGQAWDAVLLVRYPSREAFSRMVADPEYQEVTALRTRALSEAVLQPTTPWPAYRGSDAERP</sequence>
<name>A0A6G2B7J4_9ACTN</name>
<evidence type="ECO:0000313" key="2">
    <source>
        <dbReference type="EMBL" id="MTE18096.1"/>
    </source>
</evidence>
<dbReference type="Proteomes" id="UP000473014">
    <property type="component" value="Unassembled WGS sequence"/>
</dbReference>
<dbReference type="RefSeq" id="WP_155069825.1">
    <property type="nucleotide sequence ID" value="NZ_WIXO01000001.1"/>
</dbReference>
<dbReference type="Gene3D" id="3.30.70.100">
    <property type="match status" value="1"/>
</dbReference>
<organism evidence="2 3">
    <name type="scientific">Streptomyces taklimakanensis</name>
    <dbReference type="NCBI Taxonomy" id="2569853"/>
    <lineage>
        <taxon>Bacteria</taxon>
        <taxon>Bacillati</taxon>
        <taxon>Actinomycetota</taxon>
        <taxon>Actinomycetes</taxon>
        <taxon>Kitasatosporales</taxon>
        <taxon>Streptomycetaceae</taxon>
        <taxon>Streptomyces</taxon>
    </lineage>
</organism>
<dbReference type="OrthoDB" id="3624550at2"/>
<proteinExistence type="predicted"/>
<protein>
    <submittedName>
        <fullName evidence="2">DUF1330 domain-containing protein</fullName>
    </submittedName>
</protein>
<dbReference type="InterPro" id="IPR011008">
    <property type="entry name" value="Dimeric_a/b-barrel"/>
</dbReference>
<accession>A0A6G2B7J4</accession>
<evidence type="ECO:0000313" key="3">
    <source>
        <dbReference type="Proteomes" id="UP000473014"/>
    </source>
</evidence>
<comment type="caution">
    <text evidence="2">The sequence shown here is derived from an EMBL/GenBank/DDBJ whole genome shotgun (WGS) entry which is preliminary data.</text>
</comment>